<reference evidence="1" key="1">
    <citation type="submission" date="2022-09" db="EMBL/GenBank/DDBJ databases">
        <title>Rhodovastum sp. nov. RN2-1 isolated from soil in Seongnam, South Korea.</title>
        <authorList>
            <person name="Le N.T."/>
        </authorList>
    </citation>
    <scope>NUCLEOTIDE SEQUENCE</scope>
    <source>
        <strain evidence="1">RN2-1</strain>
    </source>
</reference>
<sequence>MLLRRARAFLLPIILVLAGVVIAPRPAPAQPAPQLTLQGQQHAQAFLDRMVRVTGRQTAGGAGETGYGFVVGEGTNAQGTPVLVIVTADRLVRDPAQPDLRARPPVIVPYGNLGVSLQAELLEQRLPPAQGDLAVLLVAKPTTALFRPVPVADTQLLLPGTLAWQDGRPGQWEPPAAPGRYAVRDAAGWLTFDGLDASPGAAGAAILTEKGVAGMLVGPAPSNGAPRGQGRPDSTTVRVLPIELIAAKVQAWGFRWDLPAADGAAPSSAPGSLAALT</sequence>
<keyword evidence="2" id="KW-1185">Reference proteome</keyword>
<dbReference type="EMBL" id="JAPDNT010000020">
    <property type="protein sequence ID" value="MCW3476549.1"/>
    <property type="molecule type" value="Genomic_DNA"/>
</dbReference>
<dbReference type="AlphaFoldDB" id="A0AA41YMC5"/>
<reference evidence="1" key="2">
    <citation type="submission" date="2022-10" db="EMBL/GenBank/DDBJ databases">
        <authorList>
            <person name="Trinh H.N."/>
        </authorList>
    </citation>
    <scope>NUCLEOTIDE SEQUENCE</scope>
    <source>
        <strain evidence="1">RN2-1</strain>
    </source>
</reference>
<evidence type="ECO:0000313" key="1">
    <source>
        <dbReference type="EMBL" id="MCW3476549.1"/>
    </source>
</evidence>
<dbReference type="InterPro" id="IPR009003">
    <property type="entry name" value="Peptidase_S1_PA"/>
</dbReference>
<dbReference type="SUPFAM" id="SSF50494">
    <property type="entry name" value="Trypsin-like serine proteases"/>
    <property type="match status" value="1"/>
</dbReference>
<feature type="non-terminal residue" evidence="1">
    <location>
        <position position="277"/>
    </location>
</feature>
<dbReference type="Proteomes" id="UP001165679">
    <property type="component" value="Unassembled WGS sequence"/>
</dbReference>
<name>A0AA41YMC5_9PROT</name>
<comment type="caution">
    <text evidence="1">The sequence shown here is derived from an EMBL/GenBank/DDBJ whole genome shotgun (WGS) entry which is preliminary data.</text>
</comment>
<proteinExistence type="predicted"/>
<evidence type="ECO:0008006" key="3">
    <source>
        <dbReference type="Google" id="ProtNLM"/>
    </source>
</evidence>
<gene>
    <name evidence="1" type="ORF">OL599_18455</name>
</gene>
<dbReference type="RefSeq" id="WP_264715353.1">
    <property type="nucleotide sequence ID" value="NZ_JAPDNT010000020.1"/>
</dbReference>
<accession>A0AA41YMC5</accession>
<protein>
    <recommendedName>
        <fullName evidence="3">Serine protease</fullName>
    </recommendedName>
</protein>
<evidence type="ECO:0000313" key="2">
    <source>
        <dbReference type="Proteomes" id="UP001165679"/>
    </source>
</evidence>
<organism evidence="1 2">
    <name type="scientific">Limobrevibacterium gyesilva</name>
    <dbReference type="NCBI Taxonomy" id="2991712"/>
    <lineage>
        <taxon>Bacteria</taxon>
        <taxon>Pseudomonadati</taxon>
        <taxon>Pseudomonadota</taxon>
        <taxon>Alphaproteobacteria</taxon>
        <taxon>Acetobacterales</taxon>
        <taxon>Acetobacteraceae</taxon>
        <taxon>Limobrevibacterium</taxon>
    </lineage>
</organism>